<gene>
    <name evidence="3" type="ORF">J4415_01880</name>
</gene>
<reference evidence="3" key="1">
    <citation type="submission" date="2021-03" db="EMBL/GenBank/DDBJ databases">
        <authorList>
            <person name="Jaffe A."/>
        </authorList>
    </citation>
    <scope>NUCLEOTIDE SEQUENCE</scope>
    <source>
        <strain evidence="3">RIFCSPHIGHO2_01_FULL_AR10_44_11</strain>
    </source>
</reference>
<evidence type="ECO:0000313" key="4">
    <source>
        <dbReference type="Proteomes" id="UP000677687"/>
    </source>
</evidence>
<feature type="transmembrane region" description="Helical" evidence="2">
    <location>
        <begin position="265"/>
        <end position="293"/>
    </location>
</feature>
<keyword evidence="2" id="KW-0812">Transmembrane</keyword>
<dbReference type="AlphaFoldDB" id="A0A8T4KTU5"/>
<dbReference type="Proteomes" id="UP000677687">
    <property type="component" value="Unassembled WGS sequence"/>
</dbReference>
<proteinExistence type="predicted"/>
<accession>A0A8T4KTU5</accession>
<sequence length="304" mass="32427">MGSLRFASFLLFAALLLSLAGAYGANIDSWRISGKSAGESAQIYAVLKNSGAKSDFLLEAKIMLVDSLEYYGIAAVQGLDANSTREVSFSKPWAPEVAGSYIIELNLIASDSNEKIAKLMDSFSISGNESYGLYVKCFKDSLSVGEALDANILIANTGSSYEDIQLEWHILDQNGNKITGGSMPLAVYPNSFRELTAKEVIPSSSRPGLYKFSAALRHNSETKSASCTFIAEAYKSGTELLNEKVKSLQEELSASKASARASSTAYASLIGGASLLGIAVAIGFIIALAILYFKSKKGEGRERA</sequence>
<dbReference type="EMBL" id="JAGVWD010000024">
    <property type="protein sequence ID" value="MBS3057354.1"/>
    <property type="molecule type" value="Genomic_DNA"/>
</dbReference>
<protein>
    <submittedName>
        <fullName evidence="3">Uncharacterized protein</fullName>
    </submittedName>
</protein>
<organism evidence="3 4">
    <name type="scientific">Candidatus Iainarchaeum sp</name>
    <dbReference type="NCBI Taxonomy" id="3101447"/>
    <lineage>
        <taxon>Archaea</taxon>
        <taxon>Candidatus Iainarchaeota</taxon>
        <taxon>Candidatus Iainarchaeia</taxon>
        <taxon>Candidatus Iainarchaeales</taxon>
        <taxon>Candidatus Iainarchaeaceae</taxon>
        <taxon>Candidatus Iainarchaeum</taxon>
    </lineage>
</organism>
<keyword evidence="1" id="KW-0175">Coiled coil</keyword>
<evidence type="ECO:0000313" key="3">
    <source>
        <dbReference type="EMBL" id="MBS3057354.1"/>
    </source>
</evidence>
<name>A0A8T4KTU5_9ARCH</name>
<evidence type="ECO:0000256" key="2">
    <source>
        <dbReference type="SAM" id="Phobius"/>
    </source>
</evidence>
<reference evidence="3" key="2">
    <citation type="submission" date="2021-05" db="EMBL/GenBank/DDBJ databases">
        <title>Protein family content uncovers lineage relationships and bacterial pathway maintenance mechanisms in DPANN archaea.</title>
        <authorList>
            <person name="Castelle C.J."/>
            <person name="Meheust R."/>
            <person name="Jaffe A.L."/>
            <person name="Seitz K."/>
            <person name="Gong X."/>
            <person name="Baker B.J."/>
            <person name="Banfield J.F."/>
        </authorList>
    </citation>
    <scope>NUCLEOTIDE SEQUENCE</scope>
    <source>
        <strain evidence="3">RIFCSPHIGHO2_01_FULL_AR10_44_11</strain>
    </source>
</reference>
<keyword evidence="2" id="KW-0472">Membrane</keyword>
<comment type="caution">
    <text evidence="3">The sequence shown here is derived from an EMBL/GenBank/DDBJ whole genome shotgun (WGS) entry which is preliminary data.</text>
</comment>
<keyword evidence="2" id="KW-1133">Transmembrane helix</keyword>
<evidence type="ECO:0000256" key="1">
    <source>
        <dbReference type="SAM" id="Coils"/>
    </source>
</evidence>
<feature type="coiled-coil region" evidence="1">
    <location>
        <begin position="231"/>
        <end position="258"/>
    </location>
</feature>